<organism evidence="1 2">
    <name type="scientific">Pangasianodon gigas</name>
    <name type="common">Mekong giant catfish</name>
    <name type="synonym">Pangasius gigas</name>
    <dbReference type="NCBI Taxonomy" id="30993"/>
    <lineage>
        <taxon>Eukaryota</taxon>
        <taxon>Metazoa</taxon>
        <taxon>Chordata</taxon>
        <taxon>Craniata</taxon>
        <taxon>Vertebrata</taxon>
        <taxon>Euteleostomi</taxon>
        <taxon>Actinopterygii</taxon>
        <taxon>Neopterygii</taxon>
        <taxon>Teleostei</taxon>
        <taxon>Ostariophysi</taxon>
        <taxon>Siluriformes</taxon>
        <taxon>Pangasiidae</taxon>
        <taxon>Pangasianodon</taxon>
    </lineage>
</organism>
<accession>A0ACC5XUW1</accession>
<gene>
    <name evidence="1" type="ORF">PGIGA_G00177670</name>
</gene>
<feature type="non-terminal residue" evidence="1">
    <location>
        <position position="202"/>
    </location>
</feature>
<proteinExistence type="predicted"/>
<protein>
    <submittedName>
        <fullName evidence="1">Uncharacterized protein</fullName>
    </submittedName>
</protein>
<evidence type="ECO:0000313" key="2">
    <source>
        <dbReference type="Proteomes" id="UP000829447"/>
    </source>
</evidence>
<evidence type="ECO:0000313" key="1">
    <source>
        <dbReference type="EMBL" id="MCI4395199.1"/>
    </source>
</evidence>
<sequence>METSDLDTDNGAPSSVKSEIQMKRSDSPTASCVSMKSDVSKDIPPELKDVDSSSVHSQIQIKRSDSPSCVSMKSDESMDPPSEFKDVDSSFVHSDLREAEAVTEKNIVTDTGHNPETAVNELKGYFKISLLKKFEWLNGVMINQGNPILLNEIYTELYITEGDSGDINNEHEVRQMEAASRRKTTEETPIKCNDIFKPLSEE</sequence>
<keyword evidence="2" id="KW-1185">Reference proteome</keyword>
<name>A0ACC5XUW1_PANGG</name>
<reference evidence="1 2" key="1">
    <citation type="journal article" date="2022" name="bioRxiv">
        <title>An ancient truncated duplication of the anti-Mullerian hormone receptor type 2 gene is a potential conserved master sex determinant in the Pangasiidae catfish family.</title>
        <authorList>
            <person name="Wen M."/>
            <person name="Pan Q."/>
            <person name="Jouanno E."/>
            <person name="Montfort J."/>
            <person name="Zahm M."/>
            <person name="Cabau C."/>
            <person name="Klopp C."/>
            <person name="Iampietro C."/>
            <person name="Roques C."/>
            <person name="Bouchez O."/>
            <person name="Castinel A."/>
            <person name="Donnadieu C."/>
            <person name="Parrinello H."/>
            <person name="Poncet C."/>
            <person name="Belmonte E."/>
            <person name="Gautier V."/>
            <person name="Avarre J.-C."/>
            <person name="Dugue R."/>
            <person name="Gustiano R."/>
            <person name="Ha T.T.T."/>
            <person name="Campet M."/>
            <person name="Sriphairoj K."/>
            <person name="Ribolli J."/>
            <person name="de Almeida F.L."/>
            <person name="Desvignes T."/>
            <person name="Postlethwait J.H."/>
            <person name="Bucao C.F."/>
            <person name="Robinson-Rechavi M."/>
            <person name="Bobe J."/>
            <person name="Herpin A."/>
            <person name="Guiguen Y."/>
        </authorList>
    </citation>
    <scope>NUCLEOTIDE SEQUENCE [LARGE SCALE GENOMIC DNA]</scope>
    <source>
        <strain evidence="1">YG-Dec2019</strain>
    </source>
</reference>
<dbReference type="Proteomes" id="UP000829447">
    <property type="component" value="Linkage Group LG29"/>
</dbReference>
<comment type="caution">
    <text evidence="1">The sequence shown here is derived from an EMBL/GenBank/DDBJ whole genome shotgun (WGS) entry which is preliminary data.</text>
</comment>
<dbReference type="EMBL" id="CM040482">
    <property type="protein sequence ID" value="MCI4395199.1"/>
    <property type="molecule type" value="Genomic_DNA"/>
</dbReference>